<dbReference type="GO" id="GO:0006950">
    <property type="term" value="P:response to stress"/>
    <property type="evidence" value="ECO:0007669"/>
    <property type="project" value="TreeGrafter"/>
</dbReference>
<feature type="domain" description="HTH marR-type" evidence="4">
    <location>
        <begin position="6"/>
        <end position="138"/>
    </location>
</feature>
<dbReference type="SUPFAM" id="SSF46785">
    <property type="entry name" value="Winged helix' DNA-binding domain"/>
    <property type="match status" value="1"/>
</dbReference>
<dbReference type="InterPro" id="IPR039422">
    <property type="entry name" value="MarR/SlyA-like"/>
</dbReference>
<proteinExistence type="predicted"/>
<dbReference type="HOGENOM" id="CLU_083287_18_6_7"/>
<dbReference type="InterPro" id="IPR036388">
    <property type="entry name" value="WH-like_DNA-bd_sf"/>
</dbReference>
<dbReference type="EMBL" id="CP001390">
    <property type="protein sequence ID" value="ACM19648.1"/>
    <property type="molecule type" value="Genomic_DNA"/>
</dbReference>
<keyword evidence="2" id="KW-0238">DNA-binding</keyword>
<accession>B9M405</accession>
<evidence type="ECO:0000313" key="6">
    <source>
        <dbReference type="Proteomes" id="UP000007721"/>
    </source>
</evidence>
<evidence type="ECO:0000256" key="2">
    <source>
        <dbReference type="ARBA" id="ARBA00023125"/>
    </source>
</evidence>
<evidence type="ECO:0000313" key="5">
    <source>
        <dbReference type="EMBL" id="ACM19648.1"/>
    </source>
</evidence>
<dbReference type="Proteomes" id="UP000007721">
    <property type="component" value="Chromosome"/>
</dbReference>
<dbReference type="PRINTS" id="PR00598">
    <property type="entry name" value="HTHMARR"/>
</dbReference>
<dbReference type="AlphaFoldDB" id="B9M405"/>
<dbReference type="PANTHER" id="PTHR33164">
    <property type="entry name" value="TRANSCRIPTIONAL REGULATOR, MARR FAMILY"/>
    <property type="match status" value="1"/>
</dbReference>
<dbReference type="PROSITE" id="PS50995">
    <property type="entry name" value="HTH_MARR_2"/>
    <property type="match status" value="1"/>
</dbReference>
<dbReference type="InterPro" id="IPR036390">
    <property type="entry name" value="WH_DNA-bd_sf"/>
</dbReference>
<dbReference type="InterPro" id="IPR000835">
    <property type="entry name" value="HTH_MarR-typ"/>
</dbReference>
<organism evidence="5 6">
    <name type="scientific">Geotalea daltonii (strain DSM 22248 / JCM 15807 / FRC-32)</name>
    <name type="common">Geobacter daltonii</name>
    <dbReference type="NCBI Taxonomy" id="316067"/>
    <lineage>
        <taxon>Bacteria</taxon>
        <taxon>Pseudomonadati</taxon>
        <taxon>Thermodesulfobacteriota</taxon>
        <taxon>Desulfuromonadia</taxon>
        <taxon>Geobacterales</taxon>
        <taxon>Geobacteraceae</taxon>
        <taxon>Geotalea</taxon>
    </lineage>
</organism>
<evidence type="ECO:0000259" key="4">
    <source>
        <dbReference type="PROSITE" id="PS50995"/>
    </source>
</evidence>
<protein>
    <submittedName>
        <fullName evidence="5">Winged helix-turn-helix transcriptional regulator, MarR family</fullName>
    </submittedName>
</protein>
<reference evidence="5 6" key="1">
    <citation type="submission" date="2009-01" db="EMBL/GenBank/DDBJ databases">
        <title>Complete sequence of Geobacter sp. FRC-32.</title>
        <authorList>
            <consortium name="US DOE Joint Genome Institute"/>
            <person name="Lucas S."/>
            <person name="Copeland A."/>
            <person name="Lapidus A."/>
            <person name="Glavina del Rio T."/>
            <person name="Dalin E."/>
            <person name="Tice H."/>
            <person name="Bruce D."/>
            <person name="Goodwin L."/>
            <person name="Pitluck S."/>
            <person name="Saunders E."/>
            <person name="Brettin T."/>
            <person name="Detter J.C."/>
            <person name="Han C."/>
            <person name="Larimer F."/>
            <person name="Land M."/>
            <person name="Hauser L."/>
            <person name="Kyrpides N."/>
            <person name="Ovchinnikova G."/>
            <person name="Kostka J."/>
            <person name="Richardson P."/>
        </authorList>
    </citation>
    <scope>NUCLEOTIDE SEQUENCE [LARGE SCALE GENOMIC DNA]</scope>
    <source>
        <strain evidence="6">DSM 22248 / JCM 15807 / FRC-32</strain>
    </source>
</reference>
<dbReference type="STRING" id="316067.Geob_1288"/>
<dbReference type="eggNOG" id="COG1846">
    <property type="taxonomic scope" value="Bacteria"/>
</dbReference>
<dbReference type="SMART" id="SM00347">
    <property type="entry name" value="HTH_MARR"/>
    <property type="match status" value="1"/>
</dbReference>
<dbReference type="Pfam" id="PF12802">
    <property type="entry name" value="MarR_2"/>
    <property type="match status" value="1"/>
</dbReference>
<dbReference type="Gene3D" id="1.10.10.10">
    <property type="entry name" value="Winged helix-like DNA-binding domain superfamily/Winged helix DNA-binding domain"/>
    <property type="match status" value="1"/>
</dbReference>
<dbReference type="GO" id="GO:0003677">
    <property type="term" value="F:DNA binding"/>
    <property type="evidence" value="ECO:0007669"/>
    <property type="project" value="UniProtKB-KW"/>
</dbReference>
<dbReference type="RefSeq" id="WP_012646377.1">
    <property type="nucleotide sequence ID" value="NC_011979.1"/>
</dbReference>
<name>B9M405_GEODF</name>
<dbReference type="GO" id="GO:0003700">
    <property type="term" value="F:DNA-binding transcription factor activity"/>
    <property type="evidence" value="ECO:0007669"/>
    <property type="project" value="InterPro"/>
</dbReference>
<dbReference type="KEGG" id="geo:Geob_1288"/>
<sequence length="143" mass="16426">MPFLLDESIGFVVNQTALKLRTEMARRLKPFGLTPEQWSVLNRLAEQDGISQRELATRTFKDQPTTARILDKLMALELVRRDDSTSDRRAFTIIITDNGRELRERILPVAEAMNDDAGRGLSQEERRQLFRMLNHLQGNMGGK</sequence>
<keyword evidence="6" id="KW-1185">Reference proteome</keyword>
<gene>
    <name evidence="5" type="ordered locus">Geob_1288</name>
</gene>
<dbReference type="OrthoDB" id="195851at2"/>
<evidence type="ECO:0000256" key="3">
    <source>
        <dbReference type="ARBA" id="ARBA00023163"/>
    </source>
</evidence>
<keyword evidence="1" id="KW-0805">Transcription regulation</keyword>
<keyword evidence="3" id="KW-0804">Transcription</keyword>
<dbReference type="PANTHER" id="PTHR33164:SF64">
    <property type="entry name" value="TRANSCRIPTIONAL REGULATOR SLYA"/>
    <property type="match status" value="1"/>
</dbReference>
<evidence type="ECO:0000256" key="1">
    <source>
        <dbReference type="ARBA" id="ARBA00023015"/>
    </source>
</evidence>